<dbReference type="CDD" id="cd06288">
    <property type="entry name" value="PBP1_sucrose_transcription_regulator"/>
    <property type="match status" value="1"/>
</dbReference>
<dbReference type="InterPro" id="IPR000843">
    <property type="entry name" value="HTH_LacI"/>
</dbReference>
<gene>
    <name evidence="5" type="ORF">KDB89_13170</name>
</gene>
<dbReference type="RefSeq" id="WP_219081787.1">
    <property type="nucleotide sequence ID" value="NZ_CP079216.1"/>
</dbReference>
<evidence type="ECO:0000256" key="2">
    <source>
        <dbReference type="ARBA" id="ARBA00023125"/>
    </source>
</evidence>
<dbReference type="EMBL" id="CP079216">
    <property type="protein sequence ID" value="QXT62668.1"/>
    <property type="molecule type" value="Genomic_DNA"/>
</dbReference>
<organism evidence="5 6">
    <name type="scientific">Tessaracoccus palaemonis</name>
    <dbReference type="NCBI Taxonomy" id="2829499"/>
    <lineage>
        <taxon>Bacteria</taxon>
        <taxon>Bacillati</taxon>
        <taxon>Actinomycetota</taxon>
        <taxon>Actinomycetes</taxon>
        <taxon>Propionibacteriales</taxon>
        <taxon>Propionibacteriaceae</taxon>
        <taxon>Tessaracoccus</taxon>
    </lineage>
</organism>
<dbReference type="PANTHER" id="PTHR30146:SF148">
    <property type="entry name" value="HTH-TYPE TRANSCRIPTIONAL REPRESSOR PURR-RELATED"/>
    <property type="match status" value="1"/>
</dbReference>
<dbReference type="Proteomes" id="UP000824504">
    <property type="component" value="Chromosome"/>
</dbReference>
<dbReference type="CDD" id="cd01392">
    <property type="entry name" value="HTH_LacI"/>
    <property type="match status" value="1"/>
</dbReference>
<sequence>MARAAGNRRRATLADVAELSGMSKTAVSLILNDRPGSRLSKDAADRVRAAAAELGYKPNPAAQSLRLGKTRTIGFISNEVTITRYASAMTRGILAAAKSYDHTVLMSETGGSIDQLPLAIDQMLDRRVDGLIIGLMGARLITAPAIPDDVPAVIVNGRTTSGLPSILPAEHEAGTAVAATLTSAGHRHIAVLGALPTIAADPRLSLTIGRRFEGLEAAFAAADAEPRIVEVPDWSPETGFAFTNSLLDSHPEVTAIIAGNDNVAFGIYQALAQRGMRIPDDISVISFDDEELARYLRPGLTTARLPYDEMAATAVDMILGDREMGDLFVPMPLTIRSSVGPPR</sequence>
<dbReference type="Pfam" id="PF00532">
    <property type="entry name" value="Peripla_BP_1"/>
    <property type="match status" value="1"/>
</dbReference>
<dbReference type="SMART" id="SM00354">
    <property type="entry name" value="HTH_LACI"/>
    <property type="match status" value="1"/>
</dbReference>
<evidence type="ECO:0000259" key="4">
    <source>
        <dbReference type="PROSITE" id="PS50932"/>
    </source>
</evidence>
<evidence type="ECO:0000256" key="1">
    <source>
        <dbReference type="ARBA" id="ARBA00023015"/>
    </source>
</evidence>
<keyword evidence="3" id="KW-0804">Transcription</keyword>
<keyword evidence="2 5" id="KW-0238">DNA-binding</keyword>
<proteinExistence type="predicted"/>
<accession>A0ABX8SL03</accession>
<dbReference type="PANTHER" id="PTHR30146">
    <property type="entry name" value="LACI-RELATED TRANSCRIPTIONAL REPRESSOR"/>
    <property type="match status" value="1"/>
</dbReference>
<evidence type="ECO:0000313" key="6">
    <source>
        <dbReference type="Proteomes" id="UP000824504"/>
    </source>
</evidence>
<reference evidence="5 6" key="1">
    <citation type="submission" date="2021-07" db="EMBL/GenBank/DDBJ databases">
        <title>complete genome sequencing of Tessaracoccus sp.J1M15.</title>
        <authorList>
            <person name="Bae J.-W."/>
            <person name="Kim D.-y."/>
        </authorList>
    </citation>
    <scope>NUCLEOTIDE SEQUENCE [LARGE SCALE GENOMIC DNA]</scope>
    <source>
        <strain evidence="5 6">J1M15</strain>
    </source>
</reference>
<evidence type="ECO:0000256" key="3">
    <source>
        <dbReference type="ARBA" id="ARBA00023163"/>
    </source>
</evidence>
<keyword evidence="6" id="KW-1185">Reference proteome</keyword>
<dbReference type="InterPro" id="IPR001761">
    <property type="entry name" value="Peripla_BP/Lac1_sug-bd_dom"/>
</dbReference>
<dbReference type="PROSITE" id="PS50932">
    <property type="entry name" value="HTH_LACI_2"/>
    <property type="match status" value="1"/>
</dbReference>
<feature type="domain" description="HTH lacI-type" evidence="4">
    <location>
        <begin position="11"/>
        <end position="67"/>
    </location>
</feature>
<dbReference type="Pfam" id="PF00356">
    <property type="entry name" value="LacI"/>
    <property type="match status" value="1"/>
</dbReference>
<keyword evidence="1" id="KW-0805">Transcription regulation</keyword>
<name>A0ABX8SL03_9ACTN</name>
<protein>
    <submittedName>
        <fullName evidence="5">LacI family DNA-binding transcriptional regulator</fullName>
    </submittedName>
</protein>
<evidence type="ECO:0000313" key="5">
    <source>
        <dbReference type="EMBL" id="QXT62668.1"/>
    </source>
</evidence>
<dbReference type="GO" id="GO:0003677">
    <property type="term" value="F:DNA binding"/>
    <property type="evidence" value="ECO:0007669"/>
    <property type="project" value="UniProtKB-KW"/>
</dbReference>